<dbReference type="EMBL" id="JBHSZH010000005">
    <property type="protein sequence ID" value="MFC7080308.1"/>
    <property type="molecule type" value="Genomic_DNA"/>
</dbReference>
<evidence type="ECO:0000313" key="4">
    <source>
        <dbReference type="Proteomes" id="UP001596407"/>
    </source>
</evidence>
<dbReference type="Gene3D" id="3.40.640.10">
    <property type="entry name" value="Type I PLP-dependent aspartate aminotransferase-like (Major domain)"/>
    <property type="match status" value="1"/>
</dbReference>
<feature type="region of interest" description="Disordered" evidence="1">
    <location>
        <begin position="22"/>
        <end position="44"/>
    </location>
</feature>
<keyword evidence="4" id="KW-1185">Reference proteome</keyword>
<dbReference type="Gene3D" id="3.90.1150.10">
    <property type="entry name" value="Aspartate Aminotransferase, domain 1"/>
    <property type="match status" value="1"/>
</dbReference>
<dbReference type="AlphaFoldDB" id="A0ABD5WR63"/>
<dbReference type="InterPro" id="IPR004839">
    <property type="entry name" value="Aminotransferase_I/II_large"/>
</dbReference>
<dbReference type="GO" id="GO:0008483">
    <property type="term" value="F:transaminase activity"/>
    <property type="evidence" value="ECO:0007669"/>
    <property type="project" value="UniProtKB-KW"/>
</dbReference>
<keyword evidence="3" id="KW-0808">Transferase</keyword>
<evidence type="ECO:0000256" key="1">
    <source>
        <dbReference type="SAM" id="MobiDB-lite"/>
    </source>
</evidence>
<organism evidence="3 4">
    <name type="scientific">Halorussus caseinilyticus</name>
    <dbReference type="NCBI Taxonomy" id="3034025"/>
    <lineage>
        <taxon>Archaea</taxon>
        <taxon>Methanobacteriati</taxon>
        <taxon>Methanobacteriota</taxon>
        <taxon>Stenosarchaea group</taxon>
        <taxon>Halobacteria</taxon>
        <taxon>Halobacteriales</taxon>
        <taxon>Haladaptataceae</taxon>
        <taxon>Halorussus</taxon>
    </lineage>
</organism>
<dbReference type="Proteomes" id="UP001596407">
    <property type="component" value="Unassembled WGS sequence"/>
</dbReference>
<name>A0ABD5WR63_9EURY</name>
<evidence type="ECO:0000259" key="2">
    <source>
        <dbReference type="Pfam" id="PF00155"/>
    </source>
</evidence>
<dbReference type="PANTHER" id="PTHR43510:SF1">
    <property type="entry name" value="AMINOTRANSFERASE FUNCTION, HYPOTHETICAL (EUROFUNG)"/>
    <property type="match status" value="1"/>
</dbReference>
<dbReference type="InterPro" id="IPR015424">
    <property type="entry name" value="PyrdxlP-dep_Trfase"/>
</dbReference>
<sequence>MFPDIAYLDWITGRPAQAEFDLGSSDLHRAPPEPGSVVPPALSAAPTPETTVEAQLAELYGVAPENVLVTAGATHANVLAAATAVSKAQERAETDEDAESATDETRRVLVEKPGYEPLLATPDGLGATVDRFRRPAEEVPLEPERVAAATVEDTALVTVTNRHNPSGRRTGRDVLAEITRQVGDMGAELLVDEVYAPFDSEAGDGPFGGPTAARLPNTVVTNSLTKFLGFGDLRIGWLVADADFVARARSVNHHFVPVAEPSRRLARRALAEADRLAAESRERIRTNRQVLAEFVASRDELGGRVEPGCPYAFLRHESVGGDALAEAAWDEGVLVVPGRFFDDPDAVRVGACRDPATVRAGLDRLGGVLDALE</sequence>
<protein>
    <submittedName>
        <fullName evidence="3">Pyridoxal phosphate-dependent aminotransferase</fullName>
    </submittedName>
</protein>
<dbReference type="PANTHER" id="PTHR43510">
    <property type="entry name" value="AMINOTRANSFERASE FUNCTION, HYPOTHETICAL (EUROFUNG)"/>
    <property type="match status" value="1"/>
</dbReference>
<reference evidence="3 4" key="1">
    <citation type="journal article" date="2019" name="Int. J. Syst. Evol. Microbiol.">
        <title>The Global Catalogue of Microorganisms (GCM) 10K type strain sequencing project: providing services to taxonomists for standard genome sequencing and annotation.</title>
        <authorList>
            <consortium name="The Broad Institute Genomics Platform"/>
            <consortium name="The Broad Institute Genome Sequencing Center for Infectious Disease"/>
            <person name="Wu L."/>
            <person name="Ma J."/>
        </authorList>
    </citation>
    <scope>NUCLEOTIDE SEQUENCE [LARGE SCALE GENOMIC DNA]</scope>
    <source>
        <strain evidence="3 4">DT72</strain>
    </source>
</reference>
<dbReference type="InterPro" id="IPR015422">
    <property type="entry name" value="PyrdxlP-dep_Trfase_small"/>
</dbReference>
<dbReference type="Pfam" id="PF00155">
    <property type="entry name" value="Aminotran_1_2"/>
    <property type="match status" value="1"/>
</dbReference>
<dbReference type="RefSeq" id="WP_382209601.1">
    <property type="nucleotide sequence ID" value="NZ_JBHSZH010000005.1"/>
</dbReference>
<dbReference type="CDD" id="cd00609">
    <property type="entry name" value="AAT_like"/>
    <property type="match status" value="1"/>
</dbReference>
<keyword evidence="3" id="KW-0032">Aminotransferase</keyword>
<comment type="caution">
    <text evidence="3">The sequence shown here is derived from an EMBL/GenBank/DDBJ whole genome shotgun (WGS) entry which is preliminary data.</text>
</comment>
<accession>A0ABD5WR63</accession>
<gene>
    <name evidence="3" type="ORF">ACFQJ6_09465</name>
</gene>
<dbReference type="InterPro" id="IPR015421">
    <property type="entry name" value="PyrdxlP-dep_Trfase_major"/>
</dbReference>
<proteinExistence type="predicted"/>
<evidence type="ECO:0000313" key="3">
    <source>
        <dbReference type="EMBL" id="MFC7080308.1"/>
    </source>
</evidence>
<feature type="domain" description="Aminotransferase class I/classII large" evidence="2">
    <location>
        <begin position="50"/>
        <end position="365"/>
    </location>
</feature>
<dbReference type="SUPFAM" id="SSF53383">
    <property type="entry name" value="PLP-dependent transferases"/>
    <property type="match status" value="1"/>
</dbReference>